<accession>A0A067R861</accession>
<name>A0A067R861_ZOONE</name>
<dbReference type="InParanoid" id="A0A067R861"/>
<dbReference type="Gene3D" id="2.40.10.10">
    <property type="entry name" value="Trypsin-like serine proteases"/>
    <property type="match status" value="2"/>
</dbReference>
<dbReference type="Pfam" id="PF00089">
    <property type="entry name" value="Trypsin"/>
    <property type="match status" value="1"/>
</dbReference>
<evidence type="ECO:0000256" key="2">
    <source>
        <dbReference type="ARBA" id="ARBA00024195"/>
    </source>
</evidence>
<dbReference type="STRING" id="136037.A0A067R861"/>
<dbReference type="PANTHER" id="PTHR24256">
    <property type="entry name" value="TRYPTASE-RELATED"/>
    <property type="match status" value="1"/>
</dbReference>
<dbReference type="PROSITE" id="PS50240">
    <property type="entry name" value="TRYPSIN_DOM"/>
    <property type="match status" value="1"/>
</dbReference>
<dbReference type="AlphaFoldDB" id="A0A067R861"/>
<keyword evidence="5" id="KW-1185">Reference proteome</keyword>
<dbReference type="InterPro" id="IPR043504">
    <property type="entry name" value="Peptidase_S1_PA_chymotrypsin"/>
</dbReference>
<evidence type="ECO:0000313" key="5">
    <source>
        <dbReference type="Proteomes" id="UP000027135"/>
    </source>
</evidence>
<sequence>MNQELTQIKDVRQIIMQPAYQDRRGNYGSDLAVLILATAVELSPVVQPVCIDWDLKAIDNDLTEGNLGTVAGWGVNENDTYSDTLRIVQLPVVSDEKCIKEQPRDFKKYVTFTTFCAGYRNSKLCFQ</sequence>
<evidence type="ECO:0000313" key="4">
    <source>
        <dbReference type="EMBL" id="KDR19733.1"/>
    </source>
</evidence>
<dbReference type="InterPro" id="IPR009003">
    <property type="entry name" value="Peptidase_S1_PA"/>
</dbReference>
<dbReference type="GO" id="GO:0006508">
    <property type="term" value="P:proteolysis"/>
    <property type="evidence" value="ECO:0007669"/>
    <property type="project" value="InterPro"/>
</dbReference>
<dbReference type="EMBL" id="KK852636">
    <property type="protein sequence ID" value="KDR19733.1"/>
    <property type="molecule type" value="Genomic_DNA"/>
</dbReference>
<dbReference type="eggNOG" id="KOG3627">
    <property type="taxonomic scope" value="Eukaryota"/>
</dbReference>
<reference evidence="4 5" key="1">
    <citation type="journal article" date="2014" name="Nat. Commun.">
        <title>Molecular traces of alternative social organization in a termite genome.</title>
        <authorList>
            <person name="Terrapon N."/>
            <person name="Li C."/>
            <person name="Robertson H.M."/>
            <person name="Ji L."/>
            <person name="Meng X."/>
            <person name="Booth W."/>
            <person name="Chen Z."/>
            <person name="Childers C.P."/>
            <person name="Glastad K.M."/>
            <person name="Gokhale K."/>
            <person name="Gowin J."/>
            <person name="Gronenberg W."/>
            <person name="Hermansen R.A."/>
            <person name="Hu H."/>
            <person name="Hunt B.G."/>
            <person name="Huylmans A.K."/>
            <person name="Khalil S.M."/>
            <person name="Mitchell R.D."/>
            <person name="Munoz-Torres M.C."/>
            <person name="Mustard J.A."/>
            <person name="Pan H."/>
            <person name="Reese J.T."/>
            <person name="Scharf M.E."/>
            <person name="Sun F."/>
            <person name="Vogel H."/>
            <person name="Xiao J."/>
            <person name="Yang W."/>
            <person name="Yang Z."/>
            <person name="Yang Z."/>
            <person name="Zhou J."/>
            <person name="Zhu J."/>
            <person name="Brent C.S."/>
            <person name="Elsik C.G."/>
            <person name="Goodisman M.A."/>
            <person name="Liberles D.A."/>
            <person name="Roe R.M."/>
            <person name="Vargo E.L."/>
            <person name="Vilcinskas A."/>
            <person name="Wang J."/>
            <person name="Bornberg-Bauer E."/>
            <person name="Korb J."/>
            <person name="Zhang G."/>
            <person name="Liebig J."/>
        </authorList>
    </citation>
    <scope>NUCLEOTIDE SEQUENCE [LARGE SCALE GENOMIC DNA]</scope>
    <source>
        <tissue evidence="4">Whole organism</tissue>
    </source>
</reference>
<dbReference type="InterPro" id="IPR001254">
    <property type="entry name" value="Trypsin_dom"/>
</dbReference>
<comment type="similarity">
    <text evidence="2">Belongs to the peptidase S1 family. CLIP subfamily.</text>
</comment>
<protein>
    <submittedName>
        <fullName evidence="4">Limulus clotting factor C</fullName>
    </submittedName>
</protein>
<organism evidence="4 5">
    <name type="scientific">Zootermopsis nevadensis</name>
    <name type="common">Dampwood termite</name>
    <dbReference type="NCBI Taxonomy" id="136037"/>
    <lineage>
        <taxon>Eukaryota</taxon>
        <taxon>Metazoa</taxon>
        <taxon>Ecdysozoa</taxon>
        <taxon>Arthropoda</taxon>
        <taxon>Hexapoda</taxon>
        <taxon>Insecta</taxon>
        <taxon>Pterygota</taxon>
        <taxon>Neoptera</taxon>
        <taxon>Polyneoptera</taxon>
        <taxon>Dictyoptera</taxon>
        <taxon>Blattodea</taxon>
        <taxon>Blattoidea</taxon>
        <taxon>Termitoidae</taxon>
        <taxon>Termopsidae</taxon>
        <taxon>Zootermopsis</taxon>
    </lineage>
</organism>
<dbReference type="OMA" id="WGVNEND"/>
<dbReference type="Proteomes" id="UP000027135">
    <property type="component" value="Unassembled WGS sequence"/>
</dbReference>
<dbReference type="GO" id="GO:0004252">
    <property type="term" value="F:serine-type endopeptidase activity"/>
    <property type="evidence" value="ECO:0007669"/>
    <property type="project" value="InterPro"/>
</dbReference>
<evidence type="ECO:0000256" key="1">
    <source>
        <dbReference type="ARBA" id="ARBA00023157"/>
    </source>
</evidence>
<proteinExistence type="inferred from homology"/>
<keyword evidence="1" id="KW-1015">Disulfide bond</keyword>
<gene>
    <name evidence="4" type="ORF">L798_05764</name>
</gene>
<evidence type="ECO:0000259" key="3">
    <source>
        <dbReference type="PROSITE" id="PS50240"/>
    </source>
</evidence>
<feature type="domain" description="Peptidase S1" evidence="3">
    <location>
        <begin position="1"/>
        <end position="127"/>
    </location>
</feature>
<dbReference type="SUPFAM" id="SSF50494">
    <property type="entry name" value="Trypsin-like serine proteases"/>
    <property type="match status" value="1"/>
</dbReference>
<dbReference type="InterPro" id="IPR051487">
    <property type="entry name" value="Ser/Thr_Proteases_Immune/Dev"/>
</dbReference>